<evidence type="ECO:0000256" key="2">
    <source>
        <dbReference type="ARBA" id="ARBA00023239"/>
    </source>
</evidence>
<dbReference type="SUPFAM" id="SSF51621">
    <property type="entry name" value="Phosphoenolpyruvate/pyruvate domain"/>
    <property type="match status" value="1"/>
</dbReference>
<keyword evidence="1" id="KW-0479">Metal-binding</keyword>
<dbReference type="AlphaFoldDB" id="A0AAD6UN76"/>
<dbReference type="InterPro" id="IPR040442">
    <property type="entry name" value="Pyrv_kinase-like_dom_sf"/>
</dbReference>
<dbReference type="GO" id="GO:0046872">
    <property type="term" value="F:metal ion binding"/>
    <property type="evidence" value="ECO:0007669"/>
    <property type="project" value="UniProtKB-KW"/>
</dbReference>
<evidence type="ECO:0000313" key="5">
    <source>
        <dbReference type="Proteomes" id="UP001222325"/>
    </source>
</evidence>
<keyword evidence="4" id="KW-0670">Pyruvate</keyword>
<evidence type="ECO:0000256" key="1">
    <source>
        <dbReference type="ARBA" id="ARBA00022723"/>
    </source>
</evidence>
<accession>A0AAD6UN76</accession>
<evidence type="ECO:0000313" key="4">
    <source>
        <dbReference type="EMBL" id="KAJ7104364.1"/>
    </source>
</evidence>
<dbReference type="GO" id="GO:0005737">
    <property type="term" value="C:cytoplasm"/>
    <property type="evidence" value="ECO:0007669"/>
    <property type="project" value="TreeGrafter"/>
</dbReference>
<keyword evidence="2" id="KW-0456">Lyase</keyword>
<proteinExistence type="predicted"/>
<dbReference type="PANTHER" id="PTHR30502:SF8">
    <property type="entry name" value="SYNTHASE, PUTATIVE-RELATED"/>
    <property type="match status" value="1"/>
</dbReference>
<dbReference type="Gene3D" id="3.20.20.60">
    <property type="entry name" value="Phosphoenolpyruvate-binding domains"/>
    <property type="match status" value="1"/>
</dbReference>
<sequence>MYPTTPLPGSDAWRAPTLQQPSNFRALSKTGQVLYGVLLCYPSVHVAKTIAVTGADWCWIDTEHVAYSPSLLVELIQVIIHESGGKMIPIVRVPNKTAFEYMIWCLDAGAGGIIIPHVETAEEVAAIVAACRYPPLGHRGLSPATFIPGITDTTPAGETIYSIANKHVAIIPQIESLAAVKNADAIMGNEQVDMVMIGNRDLRMDMGLFGLTGNEPEYLEANAHVVSVAKSYNLPLMCFTSDEDSLRARHREGFKLFMVTMDLLTLAYGTVANLKRAREVIAGVAE</sequence>
<reference evidence="4" key="1">
    <citation type="submission" date="2023-03" db="EMBL/GenBank/DDBJ databases">
        <title>Massive genome expansion in bonnet fungi (Mycena s.s.) driven by repeated elements and novel gene families across ecological guilds.</title>
        <authorList>
            <consortium name="Lawrence Berkeley National Laboratory"/>
            <person name="Harder C.B."/>
            <person name="Miyauchi S."/>
            <person name="Viragh M."/>
            <person name="Kuo A."/>
            <person name="Thoen E."/>
            <person name="Andreopoulos B."/>
            <person name="Lu D."/>
            <person name="Skrede I."/>
            <person name="Drula E."/>
            <person name="Henrissat B."/>
            <person name="Morin E."/>
            <person name="Kohler A."/>
            <person name="Barry K."/>
            <person name="LaButti K."/>
            <person name="Morin E."/>
            <person name="Salamov A."/>
            <person name="Lipzen A."/>
            <person name="Mereny Z."/>
            <person name="Hegedus B."/>
            <person name="Baldrian P."/>
            <person name="Stursova M."/>
            <person name="Weitz H."/>
            <person name="Taylor A."/>
            <person name="Grigoriev I.V."/>
            <person name="Nagy L.G."/>
            <person name="Martin F."/>
            <person name="Kauserud H."/>
        </authorList>
    </citation>
    <scope>NUCLEOTIDE SEQUENCE</scope>
    <source>
        <strain evidence="4">CBHHK173m</strain>
    </source>
</reference>
<dbReference type="PANTHER" id="PTHR30502">
    <property type="entry name" value="2-KETO-3-DEOXY-L-RHAMNONATE ALDOLASE"/>
    <property type="match status" value="1"/>
</dbReference>
<protein>
    <submittedName>
        <fullName evidence="4">Pyruvate/Phosphoenolpyruvate kinase-like domain-containing protein</fullName>
    </submittedName>
</protein>
<dbReference type="InterPro" id="IPR005000">
    <property type="entry name" value="Aldolase/citrate-lyase_domain"/>
</dbReference>
<dbReference type="GO" id="GO:0016301">
    <property type="term" value="F:kinase activity"/>
    <property type="evidence" value="ECO:0007669"/>
    <property type="project" value="UniProtKB-KW"/>
</dbReference>
<keyword evidence="5" id="KW-1185">Reference proteome</keyword>
<dbReference type="GO" id="GO:0016832">
    <property type="term" value="F:aldehyde-lyase activity"/>
    <property type="evidence" value="ECO:0007669"/>
    <property type="project" value="TreeGrafter"/>
</dbReference>
<dbReference type="Proteomes" id="UP001222325">
    <property type="component" value="Unassembled WGS sequence"/>
</dbReference>
<dbReference type="InterPro" id="IPR050251">
    <property type="entry name" value="HpcH-HpaI_aldolase"/>
</dbReference>
<name>A0AAD6UN76_9AGAR</name>
<organism evidence="4 5">
    <name type="scientific">Mycena belliarum</name>
    <dbReference type="NCBI Taxonomy" id="1033014"/>
    <lineage>
        <taxon>Eukaryota</taxon>
        <taxon>Fungi</taxon>
        <taxon>Dikarya</taxon>
        <taxon>Basidiomycota</taxon>
        <taxon>Agaricomycotina</taxon>
        <taxon>Agaricomycetes</taxon>
        <taxon>Agaricomycetidae</taxon>
        <taxon>Agaricales</taxon>
        <taxon>Marasmiineae</taxon>
        <taxon>Mycenaceae</taxon>
        <taxon>Mycena</taxon>
    </lineage>
</organism>
<gene>
    <name evidence="4" type="ORF">B0H15DRAFT_926313</name>
</gene>
<comment type="caution">
    <text evidence="4">The sequence shown here is derived from an EMBL/GenBank/DDBJ whole genome shotgun (WGS) entry which is preliminary data.</text>
</comment>
<dbReference type="EMBL" id="JARJCN010000001">
    <property type="protein sequence ID" value="KAJ7104364.1"/>
    <property type="molecule type" value="Genomic_DNA"/>
</dbReference>
<dbReference type="InterPro" id="IPR015813">
    <property type="entry name" value="Pyrv/PenolPyrv_kinase-like_dom"/>
</dbReference>
<feature type="domain" description="HpcH/HpaI aldolase/citrate lyase" evidence="3">
    <location>
        <begin position="45"/>
        <end position="263"/>
    </location>
</feature>
<dbReference type="Pfam" id="PF03328">
    <property type="entry name" value="HpcH_HpaI"/>
    <property type="match status" value="1"/>
</dbReference>
<keyword evidence="4" id="KW-0808">Transferase</keyword>
<evidence type="ECO:0000259" key="3">
    <source>
        <dbReference type="Pfam" id="PF03328"/>
    </source>
</evidence>
<keyword evidence="4" id="KW-0418">Kinase</keyword>